<accession>A0A642VBL9</accession>
<evidence type="ECO:0000313" key="3">
    <source>
        <dbReference type="Proteomes" id="UP000761534"/>
    </source>
</evidence>
<feature type="compositionally biased region" description="Acidic residues" evidence="1">
    <location>
        <begin position="204"/>
        <end position="214"/>
    </location>
</feature>
<gene>
    <name evidence="2" type="ORF">TRICI_001051</name>
</gene>
<feature type="compositionally biased region" description="Acidic residues" evidence="1">
    <location>
        <begin position="32"/>
        <end position="62"/>
    </location>
</feature>
<dbReference type="PANTHER" id="PTHR28057">
    <property type="entry name" value="PROTEIN IFH1-RELATED"/>
    <property type="match status" value="1"/>
</dbReference>
<feature type="compositionally biased region" description="Basic residues" evidence="1">
    <location>
        <begin position="123"/>
        <end position="133"/>
    </location>
</feature>
<protein>
    <submittedName>
        <fullName evidence="2">Uncharacterized protein</fullName>
    </submittedName>
</protein>
<feature type="compositionally biased region" description="Basic and acidic residues" evidence="1">
    <location>
        <begin position="178"/>
        <end position="203"/>
    </location>
</feature>
<dbReference type="GO" id="GO:0003712">
    <property type="term" value="F:transcription coregulator activity"/>
    <property type="evidence" value="ECO:0007669"/>
    <property type="project" value="InterPro"/>
</dbReference>
<evidence type="ECO:0000313" key="2">
    <source>
        <dbReference type="EMBL" id="KAA8916796.1"/>
    </source>
</evidence>
<feature type="compositionally biased region" description="Basic residues" evidence="1">
    <location>
        <begin position="1"/>
        <end position="13"/>
    </location>
</feature>
<feature type="compositionally biased region" description="Basic and acidic residues" evidence="1">
    <location>
        <begin position="259"/>
        <end position="268"/>
    </location>
</feature>
<reference evidence="2" key="1">
    <citation type="journal article" date="2019" name="G3 (Bethesda)">
        <title>Genome Assemblies of Two Rare Opportunistic Yeast Pathogens: Diutina rugosa (syn. Candida rugosa) and Trichomonascus ciferrii (syn. Candida ciferrii).</title>
        <authorList>
            <person name="Mixao V."/>
            <person name="Saus E."/>
            <person name="Hansen A.P."/>
            <person name="Lass-Florl C."/>
            <person name="Gabaldon T."/>
        </authorList>
    </citation>
    <scope>NUCLEOTIDE SEQUENCE</scope>
    <source>
        <strain evidence="2">CBS 4856</strain>
    </source>
</reference>
<dbReference type="AlphaFoldDB" id="A0A642VBL9"/>
<feature type="compositionally biased region" description="Acidic residues" evidence="1">
    <location>
        <begin position="384"/>
        <end position="398"/>
    </location>
</feature>
<dbReference type="Proteomes" id="UP000761534">
    <property type="component" value="Unassembled WGS sequence"/>
</dbReference>
<dbReference type="GO" id="GO:0060962">
    <property type="term" value="P:regulation of ribosomal protein gene transcription by RNA polymerase II"/>
    <property type="evidence" value="ECO:0007669"/>
    <property type="project" value="InterPro"/>
</dbReference>
<proteinExistence type="predicted"/>
<feature type="compositionally biased region" description="Basic residues" evidence="1">
    <location>
        <begin position="597"/>
        <end position="609"/>
    </location>
</feature>
<feature type="compositionally biased region" description="Basic and acidic residues" evidence="1">
    <location>
        <begin position="134"/>
        <end position="144"/>
    </location>
</feature>
<feature type="compositionally biased region" description="Acidic residues" evidence="1">
    <location>
        <begin position="300"/>
        <end position="315"/>
    </location>
</feature>
<feature type="compositionally biased region" description="Polar residues" evidence="1">
    <location>
        <begin position="614"/>
        <end position="624"/>
    </location>
</feature>
<organism evidence="2 3">
    <name type="scientific">Trichomonascus ciferrii</name>
    <dbReference type="NCBI Taxonomy" id="44093"/>
    <lineage>
        <taxon>Eukaryota</taxon>
        <taxon>Fungi</taxon>
        <taxon>Dikarya</taxon>
        <taxon>Ascomycota</taxon>
        <taxon>Saccharomycotina</taxon>
        <taxon>Dipodascomycetes</taxon>
        <taxon>Dipodascales</taxon>
        <taxon>Trichomonascaceae</taxon>
        <taxon>Trichomonascus</taxon>
        <taxon>Trichomonascus ciferrii complex</taxon>
    </lineage>
</organism>
<dbReference type="PANTHER" id="PTHR28057:SF1">
    <property type="entry name" value="PROTEIN IFH1-RELATED"/>
    <property type="match status" value="1"/>
</dbReference>
<dbReference type="OrthoDB" id="4047468at2759"/>
<dbReference type="InterPro" id="IPR018837">
    <property type="entry name" value="TF_CRF1/IFH1"/>
</dbReference>
<feature type="region of interest" description="Disordered" evidence="1">
    <location>
        <begin position="547"/>
        <end position="624"/>
    </location>
</feature>
<feature type="compositionally biased region" description="Acidic residues" evidence="1">
    <location>
        <begin position="84"/>
        <end position="110"/>
    </location>
</feature>
<feature type="region of interest" description="Disordered" evidence="1">
    <location>
        <begin position="1"/>
        <end position="431"/>
    </location>
</feature>
<comment type="caution">
    <text evidence="2">The sequence shown here is derived from an EMBL/GenBank/DDBJ whole genome shotgun (WGS) entry which is preliminary data.</text>
</comment>
<feature type="compositionally biased region" description="Polar residues" evidence="1">
    <location>
        <begin position="153"/>
        <end position="163"/>
    </location>
</feature>
<name>A0A642VBL9_9ASCO</name>
<dbReference type="VEuPathDB" id="FungiDB:TRICI_001051"/>
<feature type="compositionally biased region" description="Polar residues" evidence="1">
    <location>
        <begin position="447"/>
        <end position="469"/>
    </location>
</feature>
<dbReference type="Pfam" id="PF10380">
    <property type="entry name" value="CRF1"/>
    <property type="match status" value="1"/>
</dbReference>
<dbReference type="EMBL" id="SWFS01000081">
    <property type="protein sequence ID" value="KAA8916796.1"/>
    <property type="molecule type" value="Genomic_DNA"/>
</dbReference>
<keyword evidence="3" id="KW-1185">Reference proteome</keyword>
<feature type="compositionally biased region" description="Acidic residues" evidence="1">
    <location>
        <begin position="223"/>
        <end position="258"/>
    </location>
</feature>
<feature type="compositionally biased region" description="Polar residues" evidence="1">
    <location>
        <begin position="482"/>
        <end position="494"/>
    </location>
</feature>
<feature type="region of interest" description="Disordered" evidence="1">
    <location>
        <begin position="444"/>
        <end position="498"/>
    </location>
</feature>
<feature type="compositionally biased region" description="Polar residues" evidence="1">
    <location>
        <begin position="547"/>
        <end position="557"/>
    </location>
</feature>
<sequence>MAKKAVKQQHHTAGKSLENLNFARKNVRYLDSDSDGSELSALDESDDDEEAETDDNGDDTDTTIERPAKLVSGGGKHKKTLSTNDDEDGDESSDDDEDDDDDDDDDENSDSDSSREAVYGRGKAQKKPKKQKQKKELKIPKRLDLSALRAQKEQQSAESTPVKKNQGESVVALEEYDDRLAFPRADVKKEEEESKQQEERGENQEEEEDDDDDYSSLMKMLKEEDDQDEDEFLSNEMEGDEDGFLPDFDDDGDYDENEIEKLEERAIVDEFGEANENNGDLFSNPSSPSPFPTQPHGYSVEDDYEEDDDDEESEAELYFTDDFFEPAPASALVTSRPGVNQSVSDDEDDDSYLWSYFFSSGESDSDGESTERPSSRNGFHLELPDEEYFSGDSTDEDLSLPPRSHRKSVGSRATEVVSSSNTASRPPILGSWVMSSERPFGIIDGLTTRTLSPPESSQSHYFENQQQLPQHHDLPRRRKRGFSQSNGGDSITNHSDSEVSEIALDEFIYTSDLDENHSDDDELATPVSGWSMSNGVPLSAFRNRGVTNASPYTTNHHYAQRRLPPPSASSKPSSKKNKNSHSNNNSREVVITPVRSVNRKLKRRKKQRKPLPQNGDSNNQVDTNSQGVDLIDELVEIGALSPLFSGIS</sequence>
<evidence type="ECO:0000256" key="1">
    <source>
        <dbReference type="SAM" id="MobiDB-lite"/>
    </source>
</evidence>